<keyword evidence="2" id="KW-1185">Reference proteome</keyword>
<dbReference type="EMBL" id="WBMS02000018">
    <property type="protein sequence ID" value="MWA03212.1"/>
    <property type="molecule type" value="Genomic_DNA"/>
</dbReference>
<gene>
    <name evidence="1" type="ORF">F8568_023105</name>
</gene>
<organism evidence="1 2">
    <name type="scientific">Actinomadura physcomitrii</name>
    <dbReference type="NCBI Taxonomy" id="2650748"/>
    <lineage>
        <taxon>Bacteria</taxon>
        <taxon>Bacillati</taxon>
        <taxon>Actinomycetota</taxon>
        <taxon>Actinomycetes</taxon>
        <taxon>Streptosporangiales</taxon>
        <taxon>Thermomonosporaceae</taxon>
        <taxon>Actinomadura</taxon>
    </lineage>
</organism>
<comment type="caution">
    <text evidence="1">The sequence shown here is derived from an EMBL/GenBank/DDBJ whole genome shotgun (WGS) entry which is preliminary data.</text>
</comment>
<proteinExistence type="predicted"/>
<evidence type="ECO:0000313" key="1">
    <source>
        <dbReference type="EMBL" id="MWA03212.1"/>
    </source>
</evidence>
<evidence type="ECO:0000313" key="2">
    <source>
        <dbReference type="Proteomes" id="UP000462055"/>
    </source>
</evidence>
<reference evidence="1" key="1">
    <citation type="submission" date="2019-12" db="EMBL/GenBank/DDBJ databases">
        <title>Actinomadura physcomitrii sp. nov., a novel actinomycete isolated from moss [Physcomitrium sphaericum (Ludw) Fuernr].</title>
        <authorList>
            <person name="Zhuang X."/>
        </authorList>
    </citation>
    <scope>NUCLEOTIDE SEQUENCE [LARGE SCALE GENOMIC DNA]</scope>
    <source>
        <strain evidence="1">LD22</strain>
    </source>
</reference>
<dbReference type="Proteomes" id="UP000462055">
    <property type="component" value="Unassembled WGS sequence"/>
</dbReference>
<accession>A0A6I4MBP4</accession>
<sequence length="69" mass="7817">MHGLRHPYSFALYEPDGPGRARVTTRDGEKVGIYAADGRWLEGAKFDVDPHMCGWVCGPRGTHRMMDKR</sequence>
<dbReference type="RefSeq" id="WP_151595757.1">
    <property type="nucleotide sequence ID" value="NZ_WBMS02000018.1"/>
</dbReference>
<protein>
    <submittedName>
        <fullName evidence="1">Uncharacterized protein</fullName>
    </submittedName>
</protein>
<dbReference type="AlphaFoldDB" id="A0A6I4MBP4"/>
<name>A0A6I4MBP4_9ACTN</name>